<feature type="transmembrane region" description="Helical" evidence="1">
    <location>
        <begin position="269"/>
        <end position="288"/>
    </location>
</feature>
<dbReference type="InterPro" id="IPR049458">
    <property type="entry name" value="EpsG-like"/>
</dbReference>
<feature type="transmembrane region" description="Helical" evidence="1">
    <location>
        <begin position="191"/>
        <end position="210"/>
    </location>
</feature>
<dbReference type="AlphaFoldDB" id="A0A4R0NCS0"/>
<keyword evidence="3" id="KW-1185">Reference proteome</keyword>
<comment type="caution">
    <text evidence="2">The sequence shown here is derived from an EMBL/GenBank/DDBJ whole genome shotgun (WGS) entry which is preliminary data.</text>
</comment>
<keyword evidence="1" id="KW-1133">Transmembrane helix</keyword>
<dbReference type="OrthoDB" id="6631730at2"/>
<keyword evidence="1" id="KW-0472">Membrane</keyword>
<accession>A0A4R0NCS0</accession>
<proteinExistence type="predicted"/>
<feature type="transmembrane region" description="Helical" evidence="1">
    <location>
        <begin position="6"/>
        <end position="21"/>
    </location>
</feature>
<keyword evidence="1" id="KW-0812">Transmembrane</keyword>
<feature type="transmembrane region" description="Helical" evidence="1">
    <location>
        <begin position="321"/>
        <end position="342"/>
    </location>
</feature>
<feature type="transmembrane region" description="Helical" evidence="1">
    <location>
        <begin position="294"/>
        <end position="314"/>
    </location>
</feature>
<dbReference type="Proteomes" id="UP000291117">
    <property type="component" value="Unassembled WGS sequence"/>
</dbReference>
<gene>
    <name evidence="2" type="ORF">EZ444_12405</name>
</gene>
<feature type="transmembrane region" description="Helical" evidence="1">
    <location>
        <begin position="90"/>
        <end position="120"/>
    </location>
</feature>
<organism evidence="2 3">
    <name type="scientific">Pedobacter hiemivivus</name>
    <dbReference type="NCBI Taxonomy" id="2530454"/>
    <lineage>
        <taxon>Bacteria</taxon>
        <taxon>Pseudomonadati</taxon>
        <taxon>Bacteroidota</taxon>
        <taxon>Sphingobacteriia</taxon>
        <taxon>Sphingobacteriales</taxon>
        <taxon>Sphingobacteriaceae</taxon>
        <taxon>Pedobacter</taxon>
    </lineage>
</organism>
<evidence type="ECO:0000313" key="2">
    <source>
        <dbReference type="EMBL" id="TCC96234.1"/>
    </source>
</evidence>
<evidence type="ECO:0000256" key="1">
    <source>
        <dbReference type="SAM" id="Phobius"/>
    </source>
</evidence>
<feature type="transmembrane region" description="Helical" evidence="1">
    <location>
        <begin position="154"/>
        <end position="179"/>
    </location>
</feature>
<dbReference type="Pfam" id="PF14897">
    <property type="entry name" value="EpsG"/>
    <property type="match status" value="1"/>
</dbReference>
<reference evidence="2 3" key="1">
    <citation type="submission" date="2019-02" db="EMBL/GenBank/DDBJ databases">
        <title>Pedobacter sp. RP-3-8 sp. nov., isolated from Arctic soil.</title>
        <authorList>
            <person name="Dahal R.H."/>
        </authorList>
    </citation>
    <scope>NUCLEOTIDE SEQUENCE [LARGE SCALE GENOMIC DNA]</scope>
    <source>
        <strain evidence="2 3">RP-3-8</strain>
    </source>
</reference>
<dbReference type="EMBL" id="SJSM01000006">
    <property type="protein sequence ID" value="TCC96234.1"/>
    <property type="molecule type" value="Genomic_DNA"/>
</dbReference>
<feature type="transmembrane region" description="Helical" evidence="1">
    <location>
        <begin position="240"/>
        <end position="257"/>
    </location>
</feature>
<evidence type="ECO:0000313" key="3">
    <source>
        <dbReference type="Proteomes" id="UP000291117"/>
    </source>
</evidence>
<feature type="transmembrane region" description="Helical" evidence="1">
    <location>
        <begin position="26"/>
        <end position="45"/>
    </location>
</feature>
<protein>
    <submittedName>
        <fullName evidence="2">EpsG family protein</fullName>
    </submittedName>
</protein>
<name>A0A4R0NCS0_9SPHI</name>
<sequence length="352" mass="40984">MFVYWTVFLLISILSLVPFKVKERQLFCILIGFFLTLLAGLRAGITSDYDAYLDKYNIFKAGYIDEGMEVSYKIICDFIANTIDHFNGVLLIYAFLAIVPLVYAAIIQTRSSLLIFPYFYSYYFFLHPMTQIREAVAASMLLVSLQFIKERKLTFFIISIIIGSFFHVSLMLFLPFYIILTRVKLTFKTSIICFIICLGIAQTHLLNFVLGYNLNTDFYIISKIYMHKSTIEAGFGERTAGVYILMIYAKILFNFFLRYYENIISKQSDYFQIFLNLHFYGCLSYLILSDLHIVAARVSELLCLVEIFLVPYLVYIFKPRLFGKAMILGISFFQLIITLYIVQLSSPYRFGF</sequence>